<organism evidence="1 2">
    <name type="scientific">Acinetobacter baylyi</name>
    <dbReference type="NCBI Taxonomy" id="202950"/>
    <lineage>
        <taxon>Bacteria</taxon>
        <taxon>Pseudomonadati</taxon>
        <taxon>Pseudomonadota</taxon>
        <taxon>Gammaproteobacteria</taxon>
        <taxon>Moraxellales</taxon>
        <taxon>Moraxellaceae</taxon>
        <taxon>Acinetobacter</taxon>
    </lineage>
</organism>
<gene>
    <name evidence="1" type="ORF">QE380_002774</name>
</gene>
<evidence type="ECO:0008006" key="3">
    <source>
        <dbReference type="Google" id="ProtNLM"/>
    </source>
</evidence>
<dbReference type="EMBL" id="JAUTBK010000002">
    <property type="protein sequence ID" value="MDQ1209851.1"/>
    <property type="molecule type" value="Genomic_DNA"/>
</dbReference>
<protein>
    <recommendedName>
        <fullName evidence="3">DUF4154 domain-containing protein</fullName>
    </recommendedName>
</protein>
<sequence length="156" mass="17549">MSLLYIFTRACFASPIQNFYALTLSIMSYSKWPADNVPTLCIIDNPTVANSFQSQVKQQSYSYKIQAIPASSFSKTQCQAVYFSNLSPQQQQNLINSYPTRNVLSFSSNNSDCEIGSIFCLYQQKGNATFKVNLDSLSRSQIRIDPRVLLLAKNAE</sequence>
<dbReference type="Pfam" id="PF13689">
    <property type="entry name" value="DUF4154"/>
    <property type="match status" value="1"/>
</dbReference>
<name>A0ABU0UZ54_ACIBI</name>
<keyword evidence="2" id="KW-1185">Reference proteome</keyword>
<evidence type="ECO:0000313" key="2">
    <source>
        <dbReference type="Proteomes" id="UP001233360"/>
    </source>
</evidence>
<evidence type="ECO:0000313" key="1">
    <source>
        <dbReference type="EMBL" id="MDQ1209851.1"/>
    </source>
</evidence>
<dbReference type="Proteomes" id="UP001233360">
    <property type="component" value="Unassembled WGS sequence"/>
</dbReference>
<proteinExistence type="predicted"/>
<dbReference type="InterPro" id="IPR025293">
    <property type="entry name" value="YfiR/HmsC-like"/>
</dbReference>
<comment type="caution">
    <text evidence="1">The sequence shown here is derived from an EMBL/GenBank/DDBJ whole genome shotgun (WGS) entry which is preliminary data.</text>
</comment>
<accession>A0ABU0UZ54</accession>
<reference evidence="1 2" key="1">
    <citation type="submission" date="2023-07" db="EMBL/GenBank/DDBJ databases">
        <title>Functional and genomic diversity of the sorghum phyllosphere microbiome.</title>
        <authorList>
            <person name="Shade A."/>
        </authorList>
    </citation>
    <scope>NUCLEOTIDE SEQUENCE [LARGE SCALE GENOMIC DNA]</scope>
    <source>
        <strain evidence="1 2">SORGH_AS_0887</strain>
    </source>
</reference>